<dbReference type="GO" id="GO:0051082">
    <property type="term" value="F:unfolded protein binding"/>
    <property type="evidence" value="ECO:0007669"/>
    <property type="project" value="UniProtKB-UniRule"/>
</dbReference>
<dbReference type="GO" id="GO:0006457">
    <property type="term" value="P:protein folding"/>
    <property type="evidence" value="ECO:0007669"/>
    <property type="project" value="UniProtKB-UniRule"/>
</dbReference>
<reference evidence="3 4" key="1">
    <citation type="submission" date="2016-10" db="EMBL/GenBank/DDBJ databases">
        <authorList>
            <person name="de Groot N.N."/>
        </authorList>
    </citation>
    <scope>NUCLEOTIDE SEQUENCE [LARGE SCALE GENOMIC DNA]</scope>
    <source>
        <strain evidence="3 4">DSM 2872</strain>
    </source>
</reference>
<dbReference type="SUPFAM" id="SSF57716">
    <property type="entry name" value="Glucocorticoid receptor-like (DNA-binding domain)"/>
    <property type="match status" value="1"/>
</dbReference>
<dbReference type="InterPro" id="IPR059188">
    <property type="entry name" value="Znf_CLPX-like"/>
</dbReference>
<comment type="similarity">
    <text evidence="1">Belongs to the ClpX chaperone family.</text>
</comment>
<dbReference type="GO" id="GO:0008270">
    <property type="term" value="F:zinc ion binding"/>
    <property type="evidence" value="ECO:0007669"/>
    <property type="project" value="UniProtKB-UniRule"/>
</dbReference>
<dbReference type="InterPro" id="IPR010603">
    <property type="entry name" value="Znf_CppX_C4"/>
</dbReference>
<keyword evidence="1" id="KW-0479">Metal-binding</keyword>
<evidence type="ECO:0000313" key="4">
    <source>
        <dbReference type="Proteomes" id="UP000183469"/>
    </source>
</evidence>
<dbReference type="PROSITE" id="PS51902">
    <property type="entry name" value="CLPX_ZB"/>
    <property type="match status" value="1"/>
</dbReference>
<keyword evidence="1" id="KW-0862">Zinc</keyword>
<dbReference type="InterPro" id="IPR038366">
    <property type="entry name" value="Znf_CppX_C4_sf"/>
</dbReference>
<dbReference type="SMART" id="SM00994">
    <property type="entry name" value="zf-C4_ClpX"/>
    <property type="match status" value="1"/>
</dbReference>
<organism evidence="3 4">
    <name type="scientific">Selenomonas ruminantium</name>
    <dbReference type="NCBI Taxonomy" id="971"/>
    <lineage>
        <taxon>Bacteria</taxon>
        <taxon>Bacillati</taxon>
        <taxon>Bacillota</taxon>
        <taxon>Negativicutes</taxon>
        <taxon>Selenomonadales</taxon>
        <taxon>Selenomonadaceae</taxon>
        <taxon>Selenomonas</taxon>
    </lineage>
</organism>
<gene>
    <name evidence="3" type="ORF">SAMN05660648_00459</name>
</gene>
<dbReference type="GO" id="GO:0046983">
    <property type="term" value="F:protein dimerization activity"/>
    <property type="evidence" value="ECO:0007669"/>
    <property type="project" value="UniProtKB-UniRule"/>
</dbReference>
<name>A0A1H3VRH4_SELRU</name>
<dbReference type="AlphaFoldDB" id="A0A1H3VRH4"/>
<evidence type="ECO:0000256" key="1">
    <source>
        <dbReference type="PROSITE-ProRule" id="PRU01250"/>
    </source>
</evidence>
<accession>A0A1H3VRH4</accession>
<protein>
    <submittedName>
        <fullName evidence="3">ClpX C4-type zinc finger</fullName>
    </submittedName>
</protein>
<dbReference type="Proteomes" id="UP000183469">
    <property type="component" value="Unassembled WGS sequence"/>
</dbReference>
<feature type="binding site" evidence="1">
    <location>
        <position position="87"/>
    </location>
    <ligand>
        <name>Zn(2+)</name>
        <dbReference type="ChEBI" id="CHEBI:29105"/>
    </ligand>
</feature>
<dbReference type="Gene3D" id="6.20.220.10">
    <property type="entry name" value="ClpX chaperone, C4-type zinc finger domain"/>
    <property type="match status" value="1"/>
</dbReference>
<keyword evidence="1" id="KW-0143">Chaperone</keyword>
<sequence length="124" mass="14403">MSMEEKEEEQLLDAMKAMKNVNWKKVIKVLAKIQQTEGKDDGELNKLLDKWQDVYDDVFKEPLKCSFCNKNQHEVNRLIAGPGVYICDECVELCCEILDEEFKGNEDNHGALKHICNHKRDCND</sequence>
<feature type="domain" description="ClpX-type ZB" evidence="2">
    <location>
        <begin position="53"/>
        <end position="106"/>
    </location>
</feature>
<feature type="binding site" evidence="1">
    <location>
        <position position="65"/>
    </location>
    <ligand>
        <name>Zn(2+)</name>
        <dbReference type="ChEBI" id="CHEBI:29105"/>
    </ligand>
</feature>
<evidence type="ECO:0000259" key="2">
    <source>
        <dbReference type="PROSITE" id="PS51902"/>
    </source>
</evidence>
<proteinExistence type="inferred from homology"/>
<dbReference type="Pfam" id="PF06689">
    <property type="entry name" value="zf-C4_ClpX"/>
    <property type="match status" value="1"/>
</dbReference>
<feature type="binding site" evidence="1">
    <location>
        <position position="90"/>
    </location>
    <ligand>
        <name>Zn(2+)</name>
        <dbReference type="ChEBI" id="CHEBI:29105"/>
    </ligand>
</feature>
<feature type="binding site" evidence="1">
    <location>
        <position position="68"/>
    </location>
    <ligand>
        <name>Zn(2+)</name>
        <dbReference type="ChEBI" id="CHEBI:29105"/>
    </ligand>
</feature>
<dbReference type="EMBL" id="FNQG01000002">
    <property type="protein sequence ID" value="SDZ76722.1"/>
    <property type="molecule type" value="Genomic_DNA"/>
</dbReference>
<evidence type="ECO:0000313" key="3">
    <source>
        <dbReference type="EMBL" id="SDZ76722.1"/>
    </source>
</evidence>